<feature type="domain" description="Pectate disaccharide-lyase-like N-terminal" evidence="13">
    <location>
        <begin position="486"/>
        <end position="691"/>
    </location>
</feature>
<evidence type="ECO:0000256" key="9">
    <source>
        <dbReference type="SAM" id="SignalP"/>
    </source>
</evidence>
<feature type="domain" description="Bacterial Ig-like" evidence="11">
    <location>
        <begin position="409"/>
        <end position="460"/>
    </location>
</feature>
<dbReference type="Proteomes" id="UP000294902">
    <property type="component" value="Unassembled WGS sequence"/>
</dbReference>
<evidence type="ECO:0000259" key="11">
    <source>
        <dbReference type="Pfam" id="PF07532"/>
    </source>
</evidence>
<dbReference type="PANTHER" id="PTHR40088">
    <property type="entry name" value="PECTATE LYASE (EUROFUNG)"/>
    <property type="match status" value="1"/>
</dbReference>
<dbReference type="InterPro" id="IPR022038">
    <property type="entry name" value="Ig-like_bact"/>
</dbReference>
<keyword evidence="3" id="KW-0964">Secreted</keyword>
<comment type="similarity">
    <text evidence="8">Belongs to the polysaccharide lyase 9 family.</text>
</comment>
<evidence type="ECO:0000256" key="3">
    <source>
        <dbReference type="ARBA" id="ARBA00022525"/>
    </source>
</evidence>
<evidence type="ECO:0000256" key="7">
    <source>
        <dbReference type="ARBA" id="ARBA00023239"/>
    </source>
</evidence>
<organism evidence="15 16">
    <name type="scientific">Natranaerovirga pectinivora</name>
    <dbReference type="NCBI Taxonomy" id="682400"/>
    <lineage>
        <taxon>Bacteria</taxon>
        <taxon>Bacillati</taxon>
        <taxon>Bacillota</taxon>
        <taxon>Clostridia</taxon>
        <taxon>Lachnospirales</taxon>
        <taxon>Natranaerovirgaceae</taxon>
        <taxon>Natranaerovirga</taxon>
    </lineage>
</organism>
<evidence type="ECO:0000256" key="8">
    <source>
        <dbReference type="ARBA" id="ARBA00038263"/>
    </source>
</evidence>
<dbReference type="GO" id="GO:0046872">
    <property type="term" value="F:metal ion binding"/>
    <property type="evidence" value="ECO:0007669"/>
    <property type="project" value="UniProtKB-KW"/>
</dbReference>
<dbReference type="Gene3D" id="2.160.20.10">
    <property type="entry name" value="Single-stranded right-handed beta-helix, Pectin lyase-like"/>
    <property type="match status" value="1"/>
</dbReference>
<dbReference type="InterPro" id="IPR052052">
    <property type="entry name" value="Polysaccharide_Lyase_9"/>
</dbReference>
<dbReference type="GO" id="GO:0016837">
    <property type="term" value="F:carbon-oxygen lyase activity, acting on polysaccharides"/>
    <property type="evidence" value="ECO:0007669"/>
    <property type="project" value="TreeGrafter"/>
</dbReference>
<evidence type="ECO:0000256" key="5">
    <source>
        <dbReference type="ARBA" id="ARBA00022729"/>
    </source>
</evidence>
<dbReference type="GO" id="GO:0005576">
    <property type="term" value="C:extracellular region"/>
    <property type="evidence" value="ECO:0007669"/>
    <property type="project" value="UniProtKB-SubCell"/>
</dbReference>
<feature type="domain" description="Pectate disaccharide-lyase-like N-terminal" evidence="13">
    <location>
        <begin position="723"/>
        <end position="884"/>
    </location>
</feature>
<evidence type="ECO:0000256" key="1">
    <source>
        <dbReference type="ARBA" id="ARBA00001913"/>
    </source>
</evidence>
<sequence>MPNFKKRTLALILMFALVITMMPTTIVTKASEGDDPYSLMADQLAEGEIADELKVGIFTIKGLVEVDGNNKEAADGTLFTRRIKLGGSGSSTSRSIHFKSEGKAEVTVYAMSSSSSAERHLALYSSDGEIDRMVAPGPDLGMRTFTVEAGEYYLASPASGVNVYGVVFVDKTPQEQVFFLNADDVTIESITENLKVNAFTIKATEANKVDVDNNSKKAPDGTEFARRIKLGGSGDPEYRSIHFNATAGSTVTVYAMSSSSSAERHLALYSLDGTEIDRMNAPGASLGENTFVIDEAGDYYVASPSSGVNVYGIRLVIPVPDAEVVSIQPLETIINKIGSIELPEQVDANLDTGGTKTIFNGIEWHTEEIIFTVGTHTVPGTVTVDGKTFEIEVEVTVMGIEEIAPLEDITIEEGRILYLPTEVTVTYSDGETTDNVEVTWDMEDIDLTVGDHEIEGTIENFDGKAKITVNVIERQPRIWQFNAFGGNTSTAEETLRNPDPVINLNDGTITMVATGGKIANGDEGISFYSKEIDIEEDFKLSARATVVSYNTTGTISNSGQKSFGLMLRDGLRKDNADQAANYVAVGVLGTNNANPNEARPFYKSNAVGAPNYPTTGTPNSLVRLSAMDLRIPEAGTVYDFSIEKFDDTYILTINGESEIITLEDLFTETLMAGIYVARDAEVTFSNLRLDIYEPIELVEEWEFRAFGDNTNISERNFDPVINQDGSVTIEATGGKISSNVDGISFYFKEVPTRANFEIKAKAELHNFTANNQVSFGLMLRDSVGVHGVSSGHESNYVAVGALDQVMRSFTKQNLQQVKGDIFESPVTVDDTYELSIKKAGDTYVLTINGETQVMTIPNNFDDNMYVGIYTARGAKVTFSEFDIIVDNRKVSTLEVDGSAMKTDYLVGESLDPTGLVVKAIFQDETEEVLLPSNYIITGFDSSSVGVNTITINYNGRTTTLDLNIVPLTVTDMDIRYSPAKTEYYIGDEFNPLGLTITATYNEGYKVADLSDDQYSLYIDDVEVTDENPIIFATGGTKAVKVVSLETPEVFITFNVEVLDANITGIEIRTIPEKDQYFLGDELDISGIVVFAKYSNDTELRLLRNEFTVTGFDSATVGDKVLTVTHKGQTATFTVNVKERESTELVVTGYPKTTYFIGESFDSTGIKVSKLFDNGELEEFTAYTLDISEFDNTTAGVYEIGIISSDSNIDATVLEVTVREEVSYEWKEIVFGQSSGSARNSIEVINEDHIKLIALEGGGKITGDQDGISFYYVELDANEDNFSLAADIKVIEYAKTPHDGQEAFGIMARDAIGEHLNASVFSSNIAAVGGHSGGTGLPNGTQLFVRTGVLNPDGEGSQGLQRRMIEQVRPTPATTASNYRLTLSKTNSGFTGQLNNGEEVIIFEPEVLSYQNDTMYVGFFVARLATIEVTNIDLEVTAAATDAPREYPALEPVNPGIRVESLNRVSETAYNLILDANVDGTATVRKGNDIIFSNVAVKGGEFLELQTTVNDNAMTNFSISFIPDDTQYLTSYDLIVRNFSVDMRTYQEGANIYVSPTGTSAGDGSRDNPLDIHTAIDFVQPGQTIIALEGQYLLSRRIEINKYNDGRDGEMKKLFAEEGKQVIFDADRRVGGVRASGNWWHIKGIDFARSAGNSHGFRLGGSHNIIELCNFYENGETGLQISRNDGSMNIEDWPSYNLILNSTSYFNRDPAENNADGFAAKLTSGYGNVFDGCISYNNIDDGWDLYTKVGEGAIGPVIIRNSVAFNNGYRQDGSSSGGHGIGFKLGGEGVRVPHIIENSIAFGNKAVGFSSNSNPDVIVQGQNIGFNNHGSNLDLRTYPGVPGRFSLEGFISFHYNNPKQDADSNQSLGLISDSTFLWDGSKSVNASGVELTINNFSALEMPERVNRLADGSIDWSFLTYDPSGSFDHTLPEDPSEPSEPIETPDGAVFFESFVGATADSLWTPGYRAFPTDSTKAMYIRKSGASSVSIENDSITLINGRFTIGADSSTDSNSETRPNGVLDLSKPYQIIIDITKSEGAGALVVYVDNNTAGMNNSPLGGASKVFDEPTSEVPVGLLVIEQEVGTDASFIQIRTSGSGIVTINSVTIKYLDDDTEEPVDPIDFEVNNVMFTNYAGNEVTELIASSDIVVKADITNVSEEAKEATLIVALYNADNTMVNYARVQWTAEVDENRTLEAGFKLPENVDGYKVKAFIWDSLQGMRAISNVEILE</sequence>
<dbReference type="OrthoDB" id="8660908at2"/>
<dbReference type="Gene3D" id="2.60.120.560">
    <property type="entry name" value="Exo-inulinase, domain 1"/>
    <property type="match status" value="1"/>
</dbReference>
<dbReference type="Pfam" id="PF25850">
    <property type="entry name" value="PelX_Ig"/>
    <property type="match status" value="1"/>
</dbReference>
<dbReference type="Pfam" id="PF22842">
    <property type="entry name" value="Pel9A-like_beta_helix"/>
    <property type="match status" value="1"/>
</dbReference>
<feature type="domain" description="Ig-like" evidence="10">
    <location>
        <begin position="977"/>
        <end position="1037"/>
    </location>
</feature>
<evidence type="ECO:0000259" key="13">
    <source>
        <dbReference type="Pfam" id="PF25849"/>
    </source>
</evidence>
<dbReference type="InterPro" id="IPR011081">
    <property type="entry name" value="Big_4"/>
</dbReference>
<evidence type="ECO:0000313" key="16">
    <source>
        <dbReference type="Proteomes" id="UP000294902"/>
    </source>
</evidence>
<dbReference type="InterPro" id="IPR012334">
    <property type="entry name" value="Pectin_lyas_fold"/>
</dbReference>
<proteinExistence type="inferred from homology"/>
<evidence type="ECO:0000259" key="10">
    <source>
        <dbReference type="Pfam" id="PF07523"/>
    </source>
</evidence>
<reference evidence="15 16" key="1">
    <citation type="submission" date="2019-03" db="EMBL/GenBank/DDBJ databases">
        <title>Genomic Encyclopedia of Type Strains, Phase IV (KMG-IV): sequencing the most valuable type-strain genomes for metagenomic binning, comparative biology and taxonomic classification.</title>
        <authorList>
            <person name="Goeker M."/>
        </authorList>
    </citation>
    <scope>NUCLEOTIDE SEQUENCE [LARGE SCALE GENOMIC DNA]</scope>
    <source>
        <strain evidence="15 16">DSM 24629</strain>
    </source>
</reference>
<dbReference type="PANTHER" id="PTHR40088:SF1">
    <property type="entry name" value="PECTATE LYASE PEL9"/>
    <property type="match status" value="1"/>
</dbReference>
<dbReference type="Pfam" id="PF07532">
    <property type="entry name" value="Big_4"/>
    <property type="match status" value="1"/>
</dbReference>
<feature type="domain" description="Pectate disaccharide-lyase-like central Ig-like" evidence="14">
    <location>
        <begin position="1458"/>
        <end position="1539"/>
    </location>
</feature>
<comment type="cofactor">
    <cofactor evidence="1">
        <name>Ca(2+)</name>
        <dbReference type="ChEBI" id="CHEBI:29108"/>
    </cofactor>
</comment>
<gene>
    <name evidence="15" type="ORF">EDC18_103177</name>
</gene>
<dbReference type="InterPro" id="IPR058953">
    <property type="entry name" value="PelX-like_N"/>
</dbReference>
<feature type="signal peptide" evidence="9">
    <location>
        <begin position="1"/>
        <end position="30"/>
    </location>
</feature>
<feature type="domain" description="Ig-like" evidence="10">
    <location>
        <begin position="899"/>
        <end position="962"/>
    </location>
</feature>
<protein>
    <submittedName>
        <fullName evidence="15">Ig-like protein group 3</fullName>
    </submittedName>
</protein>
<keyword evidence="4" id="KW-0479">Metal-binding</keyword>
<comment type="caution">
    <text evidence="15">The sequence shown here is derived from an EMBL/GenBank/DDBJ whole genome shotgun (WGS) entry which is preliminary data.</text>
</comment>
<evidence type="ECO:0000313" key="15">
    <source>
        <dbReference type="EMBL" id="TCT15472.1"/>
    </source>
</evidence>
<dbReference type="InterPro" id="IPR058863">
    <property type="entry name" value="PelX-like_Ig"/>
</dbReference>
<dbReference type="Pfam" id="PF07523">
    <property type="entry name" value="Big_3"/>
    <property type="match status" value="4"/>
</dbReference>
<dbReference type="SUPFAM" id="SSF51126">
    <property type="entry name" value="Pectin lyase-like"/>
    <property type="match status" value="1"/>
</dbReference>
<evidence type="ECO:0000256" key="4">
    <source>
        <dbReference type="ARBA" id="ARBA00022723"/>
    </source>
</evidence>
<evidence type="ECO:0000256" key="6">
    <source>
        <dbReference type="ARBA" id="ARBA00022837"/>
    </source>
</evidence>
<feature type="domain" description="Pectate disaccharide-lyase-like N-terminal" evidence="13">
    <location>
        <begin position="1256"/>
        <end position="1437"/>
    </location>
</feature>
<feature type="domain" description="Ig-like" evidence="10">
    <location>
        <begin position="1071"/>
        <end position="1136"/>
    </location>
</feature>
<dbReference type="RefSeq" id="WP_132251197.1">
    <property type="nucleotide sequence ID" value="NZ_SMAL01000003.1"/>
</dbReference>
<dbReference type="Pfam" id="PF25849">
    <property type="entry name" value="PelX_N"/>
    <property type="match status" value="3"/>
</dbReference>
<evidence type="ECO:0000259" key="14">
    <source>
        <dbReference type="Pfam" id="PF25850"/>
    </source>
</evidence>
<evidence type="ECO:0000259" key="12">
    <source>
        <dbReference type="Pfam" id="PF22842"/>
    </source>
</evidence>
<feature type="domain" description="Ig-like" evidence="10">
    <location>
        <begin position="1148"/>
        <end position="1212"/>
    </location>
</feature>
<feature type="domain" description="Pel9A-like right handed beta-helix region" evidence="12">
    <location>
        <begin position="1694"/>
        <end position="1831"/>
    </location>
</feature>
<feature type="chain" id="PRO_5020698973" evidence="9">
    <location>
        <begin position="31"/>
        <end position="2229"/>
    </location>
</feature>
<comment type="subcellular location">
    <subcellularLocation>
        <location evidence="2">Secreted</location>
    </subcellularLocation>
</comment>
<keyword evidence="5 9" id="KW-0732">Signal</keyword>
<name>A0A4R3MLA6_9FIRM</name>
<dbReference type="InterPro" id="IPR053868">
    <property type="entry name" value="Pel9A-like_beta_helix"/>
</dbReference>
<dbReference type="Gene3D" id="2.60.40.3630">
    <property type="match status" value="4"/>
</dbReference>
<keyword evidence="6" id="KW-0106">Calcium</keyword>
<keyword evidence="16" id="KW-1185">Reference proteome</keyword>
<accession>A0A4R3MLA6</accession>
<evidence type="ECO:0000256" key="2">
    <source>
        <dbReference type="ARBA" id="ARBA00004613"/>
    </source>
</evidence>
<dbReference type="InterPro" id="IPR011050">
    <property type="entry name" value="Pectin_lyase_fold/virulence"/>
</dbReference>
<keyword evidence="7" id="KW-0456">Lyase</keyword>
<dbReference type="EMBL" id="SMAL01000003">
    <property type="protein sequence ID" value="TCT15472.1"/>
    <property type="molecule type" value="Genomic_DNA"/>
</dbReference>